<reference evidence="2" key="1">
    <citation type="journal article" date="2019" name="Int. J. Syst. Evol. Microbiol.">
        <title>The Global Catalogue of Microorganisms (GCM) 10K type strain sequencing project: providing services to taxonomists for standard genome sequencing and annotation.</title>
        <authorList>
            <consortium name="The Broad Institute Genomics Platform"/>
            <consortium name="The Broad Institute Genome Sequencing Center for Infectious Disease"/>
            <person name="Wu L."/>
            <person name="Ma J."/>
        </authorList>
    </citation>
    <scope>NUCLEOTIDE SEQUENCE [LARGE SCALE GENOMIC DNA]</scope>
    <source>
        <strain evidence="2">NBRC 106348</strain>
    </source>
</reference>
<dbReference type="Proteomes" id="UP001157091">
    <property type="component" value="Unassembled WGS sequence"/>
</dbReference>
<comment type="caution">
    <text evidence="1">The sequence shown here is derived from an EMBL/GenBank/DDBJ whole genome shotgun (WGS) entry which is preliminary data.</text>
</comment>
<name>A0ABQ6HXQ0_9MICO</name>
<keyword evidence="2" id="KW-1185">Reference proteome</keyword>
<evidence type="ECO:0000313" key="2">
    <source>
        <dbReference type="Proteomes" id="UP001157091"/>
    </source>
</evidence>
<accession>A0ABQ6HXQ0</accession>
<proteinExistence type="predicted"/>
<gene>
    <name evidence="1" type="ORF">GCM10025864_05010</name>
</gene>
<sequence length="45" mass="5016">MREEARVVRMQRAGLTDESLASERSGTSAIIDGEVGRVERLKFAH</sequence>
<organism evidence="1 2">
    <name type="scientific">Luteimicrobium album</name>
    <dbReference type="NCBI Taxonomy" id="1054550"/>
    <lineage>
        <taxon>Bacteria</taxon>
        <taxon>Bacillati</taxon>
        <taxon>Actinomycetota</taxon>
        <taxon>Actinomycetes</taxon>
        <taxon>Micrococcales</taxon>
        <taxon>Luteimicrobium</taxon>
    </lineage>
</organism>
<protein>
    <submittedName>
        <fullName evidence="1">Uncharacterized protein</fullName>
    </submittedName>
</protein>
<dbReference type="EMBL" id="BSUK01000001">
    <property type="protein sequence ID" value="GMA22742.1"/>
    <property type="molecule type" value="Genomic_DNA"/>
</dbReference>
<evidence type="ECO:0000313" key="1">
    <source>
        <dbReference type="EMBL" id="GMA22742.1"/>
    </source>
</evidence>